<keyword evidence="10 12" id="KW-0704">Schiff base</keyword>
<feature type="site" description="Part of a proton relay during catalysis" evidence="12">
    <location>
        <position position="47"/>
    </location>
</feature>
<dbReference type="CDD" id="cd00950">
    <property type="entry name" value="DHDPS"/>
    <property type="match status" value="1"/>
</dbReference>
<dbReference type="SMART" id="SM01130">
    <property type="entry name" value="DHDPS"/>
    <property type="match status" value="1"/>
</dbReference>
<sequence length="290" mass="30845">MDLGQASILTAMVTPFDDQGAVDYKKLPNLIEYLLAHHTEGLIVSGTTGESPTLSQDEALRLFAATVEIVAGRVPIICGVGSNNTYVTCEFIKKVAKIEGVTAGLVVVPYYNKPNQEGLYQHFKAVAEASELPIMLYNVPSRTSVNMEVATTLRLAALPNVIGTKDCSGADALALIKAHAPDDFLLFSGDDAMAFTAKTLGAQGIISVASHVIGDEMFAMYQLIEQGALAEASAIHAQLLPKMQAVFSVPSPAPIKAILNHRGIDVGGLRLPLVACTPTEKENILMILNK</sequence>
<evidence type="ECO:0000313" key="17">
    <source>
        <dbReference type="Proteomes" id="UP000674938"/>
    </source>
</evidence>
<dbReference type="InterPro" id="IPR005263">
    <property type="entry name" value="DapA"/>
</dbReference>
<evidence type="ECO:0000256" key="10">
    <source>
        <dbReference type="ARBA" id="ARBA00023270"/>
    </source>
</evidence>
<evidence type="ECO:0000256" key="9">
    <source>
        <dbReference type="ARBA" id="ARBA00023239"/>
    </source>
</evidence>
<evidence type="ECO:0000256" key="7">
    <source>
        <dbReference type="ARBA" id="ARBA00022915"/>
    </source>
</evidence>
<dbReference type="GO" id="GO:0009089">
    <property type="term" value="P:lysine biosynthetic process via diaminopimelate"/>
    <property type="evidence" value="ECO:0007669"/>
    <property type="project" value="UniProtKB-UniRule"/>
</dbReference>
<keyword evidence="17" id="KW-1185">Reference proteome</keyword>
<dbReference type="Pfam" id="PF00701">
    <property type="entry name" value="DHDPS"/>
    <property type="match status" value="1"/>
</dbReference>
<evidence type="ECO:0000256" key="6">
    <source>
        <dbReference type="ARBA" id="ARBA00022605"/>
    </source>
</evidence>
<reference evidence="16" key="1">
    <citation type="submission" date="2020-12" db="EMBL/GenBank/DDBJ databases">
        <title>Vagococcus allomyrinae sp. nov. and Enterococcus lavae sp. nov., isolated from the larvae of Allomyrina dichotoma.</title>
        <authorList>
            <person name="Lee S.D."/>
        </authorList>
    </citation>
    <scope>NUCLEOTIDE SEQUENCE</scope>
    <source>
        <strain evidence="16">BWB3-3</strain>
    </source>
</reference>
<comment type="subunit">
    <text evidence="12">Homotetramer; dimer of dimers.</text>
</comment>
<evidence type="ECO:0000256" key="12">
    <source>
        <dbReference type="HAMAP-Rule" id="MF_00418"/>
    </source>
</evidence>
<comment type="pathway">
    <text evidence="2 12">Amino-acid biosynthesis; L-lysine biosynthesis via DAP pathway; (S)-tetrahydrodipicolinate from L-aspartate: step 3/4.</text>
</comment>
<dbReference type="RefSeq" id="WP_209524696.1">
    <property type="nucleotide sequence ID" value="NZ_JAEEGA010000001.1"/>
</dbReference>
<keyword evidence="6 12" id="KW-0028">Amino-acid biosynthesis</keyword>
<evidence type="ECO:0000256" key="4">
    <source>
        <dbReference type="ARBA" id="ARBA00012086"/>
    </source>
</evidence>
<keyword evidence="5 12" id="KW-0963">Cytoplasm</keyword>
<dbReference type="PRINTS" id="PR00146">
    <property type="entry name" value="DHPICSNTHASE"/>
</dbReference>
<dbReference type="PANTHER" id="PTHR12128:SF66">
    <property type="entry name" value="4-HYDROXY-2-OXOGLUTARATE ALDOLASE, MITOCHONDRIAL"/>
    <property type="match status" value="1"/>
</dbReference>
<evidence type="ECO:0000256" key="15">
    <source>
        <dbReference type="PIRSR" id="PIRSR001365-2"/>
    </source>
</evidence>
<evidence type="ECO:0000256" key="5">
    <source>
        <dbReference type="ARBA" id="ARBA00022490"/>
    </source>
</evidence>
<feature type="binding site" evidence="12 15">
    <location>
        <position position="206"/>
    </location>
    <ligand>
        <name>pyruvate</name>
        <dbReference type="ChEBI" id="CHEBI:15361"/>
    </ligand>
</feature>
<dbReference type="NCBIfam" id="TIGR00674">
    <property type="entry name" value="dapA"/>
    <property type="match status" value="1"/>
</dbReference>
<comment type="caution">
    <text evidence="12">Was originally thought to be a dihydrodipicolinate synthase (DHDPS), catalyzing the condensation of (S)-aspartate-beta-semialdehyde [(S)-ASA] and pyruvate to dihydrodipicolinate (DHDP). However, it was shown in E.coli that the product of the enzymatic reaction is not dihydrodipicolinate but in fact (4S)-4-hydroxy-2,3,4,5-tetrahydro-(2S)-dipicolinic acid (HTPA), and that the consecutive dehydration reaction leading to DHDP is not spontaneous but catalyzed by DapB.</text>
</comment>
<evidence type="ECO:0000256" key="14">
    <source>
        <dbReference type="PIRSR" id="PIRSR001365-1"/>
    </source>
</evidence>
<evidence type="ECO:0000256" key="13">
    <source>
        <dbReference type="PIRNR" id="PIRNR001365"/>
    </source>
</evidence>
<dbReference type="GO" id="GO:0005829">
    <property type="term" value="C:cytosol"/>
    <property type="evidence" value="ECO:0007669"/>
    <property type="project" value="TreeGrafter"/>
</dbReference>
<comment type="function">
    <text evidence="1 12">Catalyzes the condensation of (S)-aspartate-beta-semialdehyde [(S)-ASA] and pyruvate to 4-hydroxy-tetrahydrodipicolinate (HTPA).</text>
</comment>
<dbReference type="InterPro" id="IPR020624">
    <property type="entry name" value="Schiff_base-form_aldolases_CS"/>
</dbReference>
<evidence type="ECO:0000256" key="8">
    <source>
        <dbReference type="ARBA" id="ARBA00023154"/>
    </source>
</evidence>
<evidence type="ECO:0000256" key="3">
    <source>
        <dbReference type="ARBA" id="ARBA00007592"/>
    </source>
</evidence>
<comment type="caution">
    <text evidence="16">The sequence shown here is derived from an EMBL/GenBank/DDBJ whole genome shotgun (WGS) entry which is preliminary data.</text>
</comment>
<dbReference type="HAMAP" id="MF_00418">
    <property type="entry name" value="DapA"/>
    <property type="match status" value="1"/>
</dbReference>
<accession>A0A940P4X8</accession>
<name>A0A940P4X8_9ENTE</name>
<evidence type="ECO:0000256" key="11">
    <source>
        <dbReference type="ARBA" id="ARBA00047836"/>
    </source>
</evidence>
<keyword evidence="9 12" id="KW-0456">Lyase</keyword>
<evidence type="ECO:0000313" key="16">
    <source>
        <dbReference type="EMBL" id="MBP1039811.1"/>
    </source>
</evidence>
<dbReference type="Proteomes" id="UP000674938">
    <property type="component" value="Unassembled WGS sequence"/>
</dbReference>
<dbReference type="SUPFAM" id="SSF51569">
    <property type="entry name" value="Aldolase"/>
    <property type="match status" value="1"/>
</dbReference>
<comment type="catalytic activity">
    <reaction evidence="11 12">
        <text>L-aspartate 4-semialdehyde + pyruvate = (2S,4S)-4-hydroxy-2,3,4,5-tetrahydrodipicolinate + H2O + H(+)</text>
        <dbReference type="Rhea" id="RHEA:34171"/>
        <dbReference type="ChEBI" id="CHEBI:15361"/>
        <dbReference type="ChEBI" id="CHEBI:15377"/>
        <dbReference type="ChEBI" id="CHEBI:15378"/>
        <dbReference type="ChEBI" id="CHEBI:67139"/>
        <dbReference type="ChEBI" id="CHEBI:537519"/>
        <dbReference type="EC" id="4.3.3.7"/>
    </reaction>
</comment>
<evidence type="ECO:0000256" key="2">
    <source>
        <dbReference type="ARBA" id="ARBA00005120"/>
    </source>
</evidence>
<dbReference type="EMBL" id="JAEEGA010000001">
    <property type="protein sequence ID" value="MBP1039811.1"/>
    <property type="molecule type" value="Genomic_DNA"/>
</dbReference>
<comment type="subcellular location">
    <subcellularLocation>
        <location evidence="12">Cytoplasm</location>
    </subcellularLocation>
</comment>
<proteinExistence type="inferred from homology"/>
<dbReference type="Gene3D" id="3.20.20.70">
    <property type="entry name" value="Aldolase class I"/>
    <property type="match status" value="1"/>
</dbReference>
<keyword evidence="8 12" id="KW-0457">Lysine biosynthesis</keyword>
<dbReference type="InterPro" id="IPR002220">
    <property type="entry name" value="DapA-like"/>
</dbReference>
<feature type="active site" description="Schiff-base intermediate with substrate" evidence="12 14">
    <location>
        <position position="165"/>
    </location>
</feature>
<dbReference type="InterPro" id="IPR013785">
    <property type="entry name" value="Aldolase_TIM"/>
</dbReference>
<dbReference type="PANTHER" id="PTHR12128">
    <property type="entry name" value="DIHYDRODIPICOLINATE SYNTHASE"/>
    <property type="match status" value="1"/>
</dbReference>
<gene>
    <name evidence="12 16" type="primary">dapA</name>
    <name evidence="16" type="ORF">I6N95_02190</name>
</gene>
<dbReference type="AlphaFoldDB" id="A0A940P4X8"/>
<feature type="binding site" evidence="12 15">
    <location>
        <position position="48"/>
    </location>
    <ligand>
        <name>pyruvate</name>
        <dbReference type="ChEBI" id="CHEBI:15361"/>
    </ligand>
</feature>
<comment type="similarity">
    <text evidence="3 12 13">Belongs to the DapA family.</text>
</comment>
<feature type="active site" description="Proton donor/acceptor" evidence="12 14">
    <location>
        <position position="137"/>
    </location>
</feature>
<feature type="site" description="Part of a proton relay during catalysis" evidence="12">
    <location>
        <position position="111"/>
    </location>
</feature>
<evidence type="ECO:0000256" key="1">
    <source>
        <dbReference type="ARBA" id="ARBA00003294"/>
    </source>
</evidence>
<dbReference type="PIRSF" id="PIRSF001365">
    <property type="entry name" value="DHDPS"/>
    <property type="match status" value="1"/>
</dbReference>
<dbReference type="EC" id="4.3.3.7" evidence="4 12"/>
<dbReference type="GO" id="GO:0019877">
    <property type="term" value="P:diaminopimelate biosynthetic process"/>
    <property type="evidence" value="ECO:0007669"/>
    <property type="project" value="UniProtKB-UniRule"/>
</dbReference>
<keyword evidence="7 12" id="KW-0220">Diaminopimelate biosynthesis</keyword>
<dbReference type="PROSITE" id="PS00665">
    <property type="entry name" value="DHDPS_1"/>
    <property type="match status" value="1"/>
</dbReference>
<protein>
    <recommendedName>
        <fullName evidence="4 12">4-hydroxy-tetrahydrodipicolinate synthase</fullName>
        <shortName evidence="12">HTPA synthase</shortName>
        <ecNumber evidence="4 12">4.3.3.7</ecNumber>
    </recommendedName>
</protein>
<organism evidence="16 17">
    <name type="scientific">Vagococcus allomyrinae</name>
    <dbReference type="NCBI Taxonomy" id="2794353"/>
    <lineage>
        <taxon>Bacteria</taxon>
        <taxon>Bacillati</taxon>
        <taxon>Bacillota</taxon>
        <taxon>Bacilli</taxon>
        <taxon>Lactobacillales</taxon>
        <taxon>Enterococcaceae</taxon>
        <taxon>Vagococcus</taxon>
    </lineage>
</organism>
<dbReference type="GO" id="GO:0008840">
    <property type="term" value="F:4-hydroxy-tetrahydrodipicolinate synthase activity"/>
    <property type="evidence" value="ECO:0007669"/>
    <property type="project" value="UniProtKB-UniRule"/>
</dbReference>